<evidence type="ECO:0000313" key="1">
    <source>
        <dbReference type="EMBL" id="NVZ09758.1"/>
    </source>
</evidence>
<proteinExistence type="predicted"/>
<comment type="caution">
    <text evidence="1">The sequence shown here is derived from an EMBL/GenBank/DDBJ whole genome shotgun (WGS) entry which is preliminary data.</text>
</comment>
<protein>
    <recommendedName>
        <fullName evidence="3">Peptidase C39-like domain-containing protein</fullName>
    </recommendedName>
</protein>
<organism evidence="1 2">
    <name type="scientific">Allochromatium humboldtianum</name>
    <dbReference type="NCBI Taxonomy" id="504901"/>
    <lineage>
        <taxon>Bacteria</taxon>
        <taxon>Pseudomonadati</taxon>
        <taxon>Pseudomonadota</taxon>
        <taxon>Gammaproteobacteria</taxon>
        <taxon>Chromatiales</taxon>
        <taxon>Chromatiaceae</taxon>
        <taxon>Allochromatium</taxon>
    </lineage>
</organism>
<evidence type="ECO:0008006" key="3">
    <source>
        <dbReference type="Google" id="ProtNLM"/>
    </source>
</evidence>
<dbReference type="AlphaFoldDB" id="A0A850R8Y3"/>
<accession>A0A850R8Y3</accession>
<sequence>MSHVYRWSAQLSAEAVGPVANAAPLHLRQSDLDGACGLHCALMALMLFGVVERHELEQLSTSRKQPLAGFWKTSTAYYFRGLKARQLKALLKPYRDWLTCTLATDNPAREAGAIIDNHGIAILGIVNAAFSHWILAIGTGTREGEPAHDKLLILDPSEPPIPMLAWNATLTLKPNRRGHHQYETAHGCFKVTVKDALLLQSKLVELDLAFAELFNED</sequence>
<dbReference type="Proteomes" id="UP000592294">
    <property type="component" value="Unassembled WGS sequence"/>
</dbReference>
<dbReference type="RefSeq" id="WP_176976508.1">
    <property type="nucleotide sequence ID" value="NZ_JABZEO010000006.1"/>
</dbReference>
<dbReference type="EMBL" id="JABZEO010000006">
    <property type="protein sequence ID" value="NVZ09758.1"/>
    <property type="molecule type" value="Genomic_DNA"/>
</dbReference>
<evidence type="ECO:0000313" key="2">
    <source>
        <dbReference type="Proteomes" id="UP000592294"/>
    </source>
</evidence>
<reference evidence="1 2" key="1">
    <citation type="submission" date="2020-06" db="EMBL/GenBank/DDBJ databases">
        <title>Whole-genome sequence of Allochromatium humboldtianum DSM 21881, type strain.</title>
        <authorList>
            <person name="Kyndt J.A."/>
            <person name="Meyer T.E."/>
        </authorList>
    </citation>
    <scope>NUCLEOTIDE SEQUENCE [LARGE SCALE GENOMIC DNA]</scope>
    <source>
        <strain evidence="1 2">DSM 21881</strain>
    </source>
</reference>
<keyword evidence="2" id="KW-1185">Reference proteome</keyword>
<name>A0A850R8Y3_9GAMM</name>
<gene>
    <name evidence="1" type="ORF">HW932_10845</name>
</gene>